<sequence>MPSSKPRVINDIITCDSLLSNEICLAAEHTRLDYQKGTVEEAKKASETLGKQVGLAAEAFKKASDEFPSGWDIIGQQIVSGLADAATAALNAAVSLANPLAKFETGANIVGDFIHGGKNDKTGHGTSAPSQGQAAQPNPQGAVPKHLYDPAYTEIQKASIYLAALQIIVSGKNSGGNIDWEKARGDTGGAKSSVKFLSTMLSDAKTRFSSLATAAEPSVTLTGILDVTSRIASEIEAEVKKSKNIVASCPAKDSEQVKKWQSDWAAQYRAANTLLATAKTIPGASANGVPLMASPDPAQRTAQINAKTTQAQALLEAAKNRLSTTQQMLTDAQENYVKTTEMLLEQQNKLGEIQASLSKLTAANISLAEIKRILIECIKLIINLKQQITNLVRFFKAMASVVEMCVKFHVEPFLDTVKAIVAADGTDPHKELKIGDFTFTDFQRSQVFSATVTLRSYFSVFGDIAKMWVDLSKENVLPGLRLCDEMSTSVDTINDPGEMKRRVAVLERWSREAADRVSKVARGKQAEILNGMEGRIQDIKETTRQIEPPPEEARKAIAAGTEVTKDAAHESIQSRAKSSPLSRFVITDDD</sequence>
<dbReference type="EMBL" id="MU853821">
    <property type="protein sequence ID" value="KAK3938884.1"/>
    <property type="molecule type" value="Genomic_DNA"/>
</dbReference>
<evidence type="ECO:0000313" key="3">
    <source>
        <dbReference type="Proteomes" id="UP001303473"/>
    </source>
</evidence>
<feature type="compositionally biased region" description="Low complexity" evidence="1">
    <location>
        <begin position="127"/>
        <end position="144"/>
    </location>
</feature>
<dbReference type="PANTHER" id="PTHR33488">
    <property type="entry name" value="ZGC:162509"/>
    <property type="match status" value="1"/>
</dbReference>
<dbReference type="AlphaFoldDB" id="A0AAN6S379"/>
<protein>
    <submittedName>
        <fullName evidence="2">Uncharacterized protein</fullName>
    </submittedName>
</protein>
<feature type="compositionally biased region" description="Polar residues" evidence="1">
    <location>
        <begin position="571"/>
        <end position="581"/>
    </location>
</feature>
<feature type="region of interest" description="Disordered" evidence="1">
    <location>
        <begin position="118"/>
        <end position="144"/>
    </location>
</feature>
<name>A0AAN6S379_9PEZI</name>
<feature type="region of interest" description="Disordered" evidence="1">
    <location>
        <begin position="563"/>
        <end position="590"/>
    </location>
</feature>
<accession>A0AAN6S379</accession>
<keyword evidence="3" id="KW-1185">Reference proteome</keyword>
<proteinExistence type="predicted"/>
<evidence type="ECO:0000313" key="2">
    <source>
        <dbReference type="EMBL" id="KAK3938884.1"/>
    </source>
</evidence>
<reference evidence="3" key="1">
    <citation type="journal article" date="2023" name="Mol. Phylogenet. Evol.">
        <title>Genome-scale phylogeny and comparative genomics of the fungal order Sordariales.</title>
        <authorList>
            <person name="Hensen N."/>
            <person name="Bonometti L."/>
            <person name="Westerberg I."/>
            <person name="Brannstrom I.O."/>
            <person name="Guillou S."/>
            <person name="Cros-Aarteil S."/>
            <person name="Calhoun S."/>
            <person name="Haridas S."/>
            <person name="Kuo A."/>
            <person name="Mondo S."/>
            <person name="Pangilinan J."/>
            <person name="Riley R."/>
            <person name="LaButti K."/>
            <person name="Andreopoulos B."/>
            <person name="Lipzen A."/>
            <person name="Chen C."/>
            <person name="Yan M."/>
            <person name="Daum C."/>
            <person name="Ng V."/>
            <person name="Clum A."/>
            <person name="Steindorff A."/>
            <person name="Ohm R.A."/>
            <person name="Martin F."/>
            <person name="Silar P."/>
            <person name="Natvig D.O."/>
            <person name="Lalanne C."/>
            <person name="Gautier V."/>
            <person name="Ament-Velasquez S.L."/>
            <person name="Kruys A."/>
            <person name="Hutchinson M.I."/>
            <person name="Powell A.J."/>
            <person name="Barry K."/>
            <person name="Miller A.N."/>
            <person name="Grigoriev I.V."/>
            <person name="Debuchy R."/>
            <person name="Gladieux P."/>
            <person name="Hiltunen Thoren M."/>
            <person name="Johannesson H."/>
        </authorList>
    </citation>
    <scope>NUCLEOTIDE SEQUENCE [LARGE SCALE GENOMIC DNA]</scope>
    <source>
        <strain evidence="3">CBS 340.73</strain>
    </source>
</reference>
<dbReference type="PANTHER" id="PTHR33488:SF2">
    <property type="entry name" value="EARLY ENDOSOME ANTIGEN 1-LIKE"/>
    <property type="match status" value="1"/>
</dbReference>
<organism evidence="2 3">
    <name type="scientific">Diplogelasinospora grovesii</name>
    <dbReference type="NCBI Taxonomy" id="303347"/>
    <lineage>
        <taxon>Eukaryota</taxon>
        <taxon>Fungi</taxon>
        <taxon>Dikarya</taxon>
        <taxon>Ascomycota</taxon>
        <taxon>Pezizomycotina</taxon>
        <taxon>Sordariomycetes</taxon>
        <taxon>Sordariomycetidae</taxon>
        <taxon>Sordariales</taxon>
        <taxon>Diplogelasinosporaceae</taxon>
        <taxon>Diplogelasinospora</taxon>
    </lineage>
</organism>
<dbReference type="Proteomes" id="UP001303473">
    <property type="component" value="Unassembled WGS sequence"/>
</dbReference>
<evidence type="ECO:0000256" key="1">
    <source>
        <dbReference type="SAM" id="MobiDB-lite"/>
    </source>
</evidence>
<comment type="caution">
    <text evidence="2">The sequence shown here is derived from an EMBL/GenBank/DDBJ whole genome shotgun (WGS) entry which is preliminary data.</text>
</comment>
<gene>
    <name evidence="2" type="ORF">QBC46DRAFT_343143</name>
</gene>